<keyword evidence="8" id="KW-1185">Reference proteome</keyword>
<dbReference type="EMBL" id="PUFI01000005">
    <property type="protein sequence ID" value="TDG69462.1"/>
    <property type="molecule type" value="Genomic_DNA"/>
</dbReference>
<comment type="caution">
    <text evidence="7">The sequence shown here is derived from an EMBL/GenBank/DDBJ whole genome shotgun (WGS) entry which is preliminary data.</text>
</comment>
<evidence type="ECO:0000259" key="5">
    <source>
        <dbReference type="Pfam" id="PF00535"/>
    </source>
</evidence>
<evidence type="ECO:0000256" key="4">
    <source>
        <dbReference type="SAM" id="Phobius"/>
    </source>
</evidence>
<reference evidence="7 8" key="1">
    <citation type="journal article" date="2019" name="Appl. Microbiol. Biotechnol.">
        <title>Uncovering carbohydrate metabolism through a genotype-phenotype association study of 56 lactic acid bacteria genomes.</title>
        <authorList>
            <person name="Buron-Moles G."/>
            <person name="Chailyan A."/>
            <person name="Dolejs I."/>
            <person name="Forster J."/>
            <person name="Miks M.H."/>
        </authorList>
    </citation>
    <scope>NUCLEOTIDE SEQUENCE [LARGE SCALE GENOMIC DNA]</scope>
    <source>
        <strain evidence="7 8">ATCC 700006</strain>
    </source>
</reference>
<keyword evidence="4" id="KW-0472">Membrane</keyword>
<evidence type="ECO:0000256" key="3">
    <source>
        <dbReference type="ARBA" id="ARBA00022679"/>
    </source>
</evidence>
<dbReference type="Proteomes" id="UP000295681">
    <property type="component" value="Unassembled WGS sequence"/>
</dbReference>
<dbReference type="PANTHER" id="PTHR43630:SF1">
    <property type="entry name" value="POLY-BETA-1,6-N-ACETYL-D-GLUCOSAMINE SYNTHASE"/>
    <property type="match status" value="1"/>
</dbReference>
<dbReference type="STRING" id="907931.GCA_000165675_01631"/>
<feature type="transmembrane region" description="Helical" evidence="4">
    <location>
        <begin position="430"/>
        <end position="452"/>
    </location>
</feature>
<dbReference type="InterPro" id="IPR001173">
    <property type="entry name" value="Glyco_trans_2-like"/>
</dbReference>
<keyword evidence="3" id="KW-0808">Transferase</keyword>
<comment type="similarity">
    <text evidence="1">Belongs to the glycosyltransferase 2 family.</text>
</comment>
<dbReference type="AlphaFoldDB" id="A0A4R5NAE4"/>
<dbReference type="CDD" id="cd06423">
    <property type="entry name" value="CESA_like"/>
    <property type="match status" value="1"/>
</dbReference>
<keyword evidence="2" id="KW-0328">Glycosyltransferase</keyword>
<dbReference type="Gene3D" id="3.90.550.10">
    <property type="entry name" value="Spore Coat Polysaccharide Biosynthesis Protein SpsA, Chain A"/>
    <property type="match status" value="1"/>
</dbReference>
<evidence type="ECO:0000313" key="8">
    <source>
        <dbReference type="Proteomes" id="UP000295681"/>
    </source>
</evidence>
<evidence type="ECO:0000259" key="6">
    <source>
        <dbReference type="Pfam" id="PF13632"/>
    </source>
</evidence>
<organism evidence="7 8">
    <name type="scientific">Leuconostoc fallax</name>
    <dbReference type="NCBI Taxonomy" id="1251"/>
    <lineage>
        <taxon>Bacteria</taxon>
        <taxon>Bacillati</taxon>
        <taxon>Bacillota</taxon>
        <taxon>Bacilli</taxon>
        <taxon>Lactobacillales</taxon>
        <taxon>Lactobacillaceae</taxon>
        <taxon>Leuconostoc</taxon>
    </lineage>
</organism>
<dbReference type="PANTHER" id="PTHR43630">
    <property type="entry name" value="POLY-BETA-1,6-N-ACETYL-D-GLUCOSAMINE SYNTHASE"/>
    <property type="match status" value="1"/>
</dbReference>
<keyword evidence="4" id="KW-0812">Transmembrane</keyword>
<gene>
    <name evidence="7" type="ORF">C5L23_000924</name>
</gene>
<sequence length="496" mass="56538">MLKEVSYDDAVNNRIFSDNVTQRMIAVIPAHNEEDIIANTLKSLTEQVVPDDLVLDVFIALDNCTDNTEGEIQQYADQLNLYILKTVDNKQRKVGALNQLYRLFLGDNSKHAQPLSESHMKAVKNIIAIVGLDADVYLAKNCLSTIYTELYSDYRIAAVSANYTCLLPESKHRIPRNLPNREELIARGKFGGPLSRFLAVQQNRSFAQWTIEQKANGYVAEIAGGQCSIFKPEALIEVNERYKLNGVYDNSTDTEDLLLTQQLRSLGWQCVISDTARCYVDSMVTVSSYYNQQLKWASGKLEYMQKALLSTAYARKLWFEEGILFLNTIIRLLLVILIPVSLYIGDFEWNWIWAFPLVVSSILGVVVTLKTPNHRFIDLLLSLTGIITEAAMIFDIKIHSRAWLNSLRIEKVDGWHVQYMAEKGQLNRNYLPYLFGALTVGVLLLLEYTDIISWYSALATVRPYIDFCFDLLTLLTVVTFLLMLGKLFKLRGRHRA</sequence>
<dbReference type="SUPFAM" id="SSF53448">
    <property type="entry name" value="Nucleotide-diphospho-sugar transferases"/>
    <property type="match status" value="1"/>
</dbReference>
<name>A0A4R5NAE4_9LACO</name>
<feature type="domain" description="Glycosyltransferase 2-like" evidence="5">
    <location>
        <begin position="27"/>
        <end position="161"/>
    </location>
</feature>
<proteinExistence type="inferred from homology"/>
<dbReference type="Pfam" id="PF13632">
    <property type="entry name" value="Glyco_trans_2_3"/>
    <property type="match status" value="1"/>
</dbReference>
<dbReference type="GO" id="GO:0016757">
    <property type="term" value="F:glycosyltransferase activity"/>
    <property type="evidence" value="ECO:0007669"/>
    <property type="project" value="UniProtKB-KW"/>
</dbReference>
<dbReference type="RefSeq" id="WP_010006958.1">
    <property type="nucleotide sequence ID" value="NZ_JAGYGP010000001.1"/>
</dbReference>
<feature type="domain" description="Glycosyltransferase 2-like" evidence="6">
    <location>
        <begin position="211"/>
        <end position="357"/>
    </location>
</feature>
<evidence type="ECO:0000256" key="1">
    <source>
        <dbReference type="ARBA" id="ARBA00006739"/>
    </source>
</evidence>
<evidence type="ECO:0000313" key="7">
    <source>
        <dbReference type="EMBL" id="TDG69462.1"/>
    </source>
</evidence>
<feature type="transmembrane region" description="Helical" evidence="4">
    <location>
        <begin position="464"/>
        <end position="485"/>
    </location>
</feature>
<feature type="transmembrane region" description="Helical" evidence="4">
    <location>
        <begin position="323"/>
        <end position="345"/>
    </location>
</feature>
<dbReference type="Pfam" id="PF00535">
    <property type="entry name" value="Glycos_transf_2"/>
    <property type="match status" value="1"/>
</dbReference>
<accession>A0A4R5NAE4</accession>
<feature type="transmembrane region" description="Helical" evidence="4">
    <location>
        <begin position="351"/>
        <end position="369"/>
    </location>
</feature>
<protein>
    <recommendedName>
        <fullName evidence="5 6">Glycosyltransferase 2-like domain-containing protein</fullName>
    </recommendedName>
</protein>
<evidence type="ECO:0000256" key="2">
    <source>
        <dbReference type="ARBA" id="ARBA00022676"/>
    </source>
</evidence>
<dbReference type="InterPro" id="IPR029044">
    <property type="entry name" value="Nucleotide-diphossugar_trans"/>
</dbReference>
<keyword evidence="4" id="KW-1133">Transmembrane helix</keyword>